<dbReference type="Gramene" id="A09p60840.2_BraZ1">
    <property type="protein sequence ID" value="A09p60840.2_BraZ1.CDS"/>
    <property type="gene ID" value="A09g60840.2_BraZ1"/>
</dbReference>
<dbReference type="InterPro" id="IPR050113">
    <property type="entry name" value="Ub_conjugating_enzyme"/>
</dbReference>
<sequence>MEKNQASLLLQQQLKHLCKNPVDGFSAGLVDESNVFQWSVSIMGPPDTLYEGGFFNAIMTFPEEYPNLPPTVRFTSEMWHPNVYSDGKVCISILHPPGDDPNGYELASERWNPVHTVTHLLDLFDFELYTSCFSSNYGSVETIMLSIISMLSSPNDESPANVEAAKEWRENRAGFRKKVSRCVRKSQEML</sequence>
<evidence type="ECO:0000259" key="9">
    <source>
        <dbReference type="PROSITE" id="PS50127"/>
    </source>
</evidence>
<keyword evidence="4 8" id="KW-0833">Ubl conjugation pathway</keyword>
<dbReference type="PANTHER" id="PTHR24067">
    <property type="entry name" value="UBIQUITIN-CONJUGATING ENZYME E2"/>
    <property type="match status" value="1"/>
</dbReference>
<dbReference type="InterPro" id="IPR000608">
    <property type="entry name" value="UBC"/>
</dbReference>
<keyword evidence="2" id="KW-0808">Transferase</keyword>
<dbReference type="EC" id="2.3.2.23" evidence="1"/>
<evidence type="ECO:0000256" key="8">
    <source>
        <dbReference type="RuleBase" id="RU362109"/>
    </source>
</evidence>
<dbReference type="PROSITE" id="PS50127">
    <property type="entry name" value="UBC_2"/>
    <property type="match status" value="1"/>
</dbReference>
<organism evidence="11">
    <name type="scientific">Brassica campestris</name>
    <name type="common">Field mustard</name>
    <dbReference type="NCBI Taxonomy" id="3711"/>
    <lineage>
        <taxon>Eukaryota</taxon>
        <taxon>Viridiplantae</taxon>
        <taxon>Streptophyta</taxon>
        <taxon>Embryophyta</taxon>
        <taxon>Tracheophyta</taxon>
        <taxon>Spermatophyta</taxon>
        <taxon>Magnoliopsida</taxon>
        <taxon>eudicotyledons</taxon>
        <taxon>Gunneridae</taxon>
        <taxon>Pentapetalae</taxon>
        <taxon>rosids</taxon>
        <taxon>malvids</taxon>
        <taxon>Brassicales</taxon>
        <taxon>Brassicaceae</taxon>
        <taxon>Brassiceae</taxon>
        <taxon>Brassica</taxon>
    </lineage>
</organism>
<evidence type="ECO:0000256" key="7">
    <source>
        <dbReference type="PROSITE-ProRule" id="PRU10133"/>
    </source>
</evidence>
<feature type="active site" description="Glycyl thioester intermediate" evidence="7">
    <location>
        <position position="90"/>
    </location>
</feature>
<comment type="similarity">
    <text evidence="8">Belongs to the ubiquitin-conjugating enzyme family.</text>
</comment>
<feature type="domain" description="UBC core" evidence="9">
    <location>
        <begin position="5"/>
        <end position="188"/>
    </location>
</feature>
<proteinExistence type="inferred from homology"/>
<accession>A0A3P5Y570</accession>
<dbReference type="CDD" id="cd23795">
    <property type="entry name" value="UBCc_UBE2G1"/>
    <property type="match status" value="1"/>
</dbReference>
<evidence type="ECO:0000256" key="6">
    <source>
        <dbReference type="ARBA" id="ARBA00059368"/>
    </source>
</evidence>
<dbReference type="EMBL" id="LS974625">
    <property type="protein sequence ID" value="CAG7865617.1"/>
    <property type="molecule type" value="Genomic_DNA"/>
</dbReference>
<dbReference type="InterPro" id="IPR023313">
    <property type="entry name" value="UBQ-conjugating_AS"/>
</dbReference>
<comment type="function">
    <text evidence="6">Accepts the ubiquitin from the E1 complex and catalyzes its covalent attachment to other proteins. Involved in the formation of multiubiquitin chains. Signal the protein for selective degradation.</text>
</comment>
<dbReference type="PROSITE" id="PS00183">
    <property type="entry name" value="UBC_1"/>
    <property type="match status" value="1"/>
</dbReference>
<dbReference type="AlphaFoldDB" id="A0A3P5Y570"/>
<keyword evidence="3 8" id="KW-0547">Nucleotide-binding</keyword>
<evidence type="ECO:0000256" key="4">
    <source>
        <dbReference type="ARBA" id="ARBA00022786"/>
    </source>
</evidence>
<dbReference type="GO" id="GO:0005524">
    <property type="term" value="F:ATP binding"/>
    <property type="evidence" value="ECO:0007669"/>
    <property type="project" value="UniProtKB-UniRule"/>
</dbReference>
<dbReference type="SMART" id="SM00212">
    <property type="entry name" value="UBCc"/>
    <property type="match status" value="1"/>
</dbReference>
<dbReference type="Pfam" id="PF00179">
    <property type="entry name" value="UQ_con"/>
    <property type="match status" value="1"/>
</dbReference>
<dbReference type="InterPro" id="IPR016135">
    <property type="entry name" value="UBQ-conjugating_enzyme/RWD"/>
</dbReference>
<gene>
    <name evidence="11" type="ORF">BRAA09T40283Z</name>
    <name evidence="10" type="ORF">BRAPAZ1V2_A09P60840.2</name>
</gene>
<evidence type="ECO:0000256" key="5">
    <source>
        <dbReference type="ARBA" id="ARBA00022840"/>
    </source>
</evidence>
<dbReference type="GO" id="GO:0061631">
    <property type="term" value="F:ubiquitin conjugating enzyme activity"/>
    <property type="evidence" value="ECO:0007669"/>
    <property type="project" value="UniProtKB-EC"/>
</dbReference>
<evidence type="ECO:0000256" key="3">
    <source>
        <dbReference type="ARBA" id="ARBA00022741"/>
    </source>
</evidence>
<keyword evidence="5 8" id="KW-0067">ATP-binding</keyword>
<dbReference type="Gene3D" id="3.10.110.10">
    <property type="entry name" value="Ubiquitin Conjugating Enzyme"/>
    <property type="match status" value="1"/>
</dbReference>
<dbReference type="SUPFAM" id="SSF54495">
    <property type="entry name" value="UBC-like"/>
    <property type="match status" value="1"/>
</dbReference>
<dbReference type="EMBL" id="LR031568">
    <property type="protein sequence ID" value="VDC62672.1"/>
    <property type="molecule type" value="Genomic_DNA"/>
</dbReference>
<evidence type="ECO:0000256" key="1">
    <source>
        <dbReference type="ARBA" id="ARBA00012486"/>
    </source>
</evidence>
<evidence type="ECO:0000313" key="11">
    <source>
        <dbReference type="EMBL" id="VDC62672.1"/>
    </source>
</evidence>
<dbReference type="Proteomes" id="UP000694005">
    <property type="component" value="Chromosome A09"/>
</dbReference>
<evidence type="ECO:0000256" key="2">
    <source>
        <dbReference type="ARBA" id="ARBA00022679"/>
    </source>
</evidence>
<reference evidence="11" key="1">
    <citation type="submission" date="2018-11" db="EMBL/GenBank/DDBJ databases">
        <authorList>
            <consortium name="Genoscope - CEA"/>
            <person name="William W."/>
        </authorList>
    </citation>
    <scope>NUCLEOTIDE SEQUENCE</scope>
</reference>
<dbReference type="FunFam" id="3.10.110.10:FF:000025">
    <property type="entry name" value="ubiquitin-conjugating enzyme E2 7"/>
    <property type="match status" value="1"/>
</dbReference>
<name>A0A3P5Y570_BRACM</name>
<evidence type="ECO:0000313" key="10">
    <source>
        <dbReference type="EMBL" id="CAG7865617.1"/>
    </source>
</evidence>
<protein>
    <recommendedName>
        <fullName evidence="1">E2 ubiquitin-conjugating enzyme</fullName>
        <ecNumber evidence="1">2.3.2.23</ecNumber>
    </recommendedName>
</protein>